<keyword evidence="2" id="KW-1185">Reference proteome</keyword>
<dbReference type="RefSeq" id="WP_377916023.1">
    <property type="nucleotide sequence ID" value="NZ_JBHRZT010000052.1"/>
</dbReference>
<dbReference type="Gene3D" id="3.40.630.30">
    <property type="match status" value="1"/>
</dbReference>
<organism evidence="1 2">
    <name type="scientific">Bacillus songklensis</name>
    <dbReference type="NCBI Taxonomy" id="1069116"/>
    <lineage>
        <taxon>Bacteria</taxon>
        <taxon>Bacillati</taxon>
        <taxon>Bacillota</taxon>
        <taxon>Bacilli</taxon>
        <taxon>Bacillales</taxon>
        <taxon>Bacillaceae</taxon>
        <taxon>Bacillus</taxon>
    </lineage>
</organism>
<evidence type="ECO:0000313" key="2">
    <source>
        <dbReference type="Proteomes" id="UP001595752"/>
    </source>
</evidence>
<dbReference type="EMBL" id="JBHRZT010000052">
    <property type="protein sequence ID" value="MFC3884514.1"/>
    <property type="molecule type" value="Genomic_DNA"/>
</dbReference>
<comment type="caution">
    <text evidence="1">The sequence shown here is derived from an EMBL/GenBank/DDBJ whole genome shotgun (WGS) entry which is preliminary data.</text>
</comment>
<name>A0ABV8B4Q2_9BACI</name>
<dbReference type="Proteomes" id="UP001595752">
    <property type="component" value="Unassembled WGS sequence"/>
</dbReference>
<dbReference type="InterPro" id="IPR016181">
    <property type="entry name" value="Acyl_CoA_acyltransferase"/>
</dbReference>
<protein>
    <recommendedName>
        <fullName evidence="3">GNAT family N-acetyltransferase</fullName>
    </recommendedName>
</protein>
<accession>A0ABV8B4Q2</accession>
<sequence length="175" mass="20629">MLFSRLRMEEEEKKDPIELKKDLEDLEFQLFRMQDNLKEIAKKGQVIGIDQSKEDKWVIVYAVDDGNSCKVMLNECESAYKGVWDFSIHAVYFDDNAIHIGDIKGPANKGYGSICMNYLKDIAKEQNIPFITGDIAERDWDHLDRLIHFYEKHHFRVSVDRETKSGEIKWNDFYQ</sequence>
<evidence type="ECO:0000313" key="1">
    <source>
        <dbReference type="EMBL" id="MFC3884514.1"/>
    </source>
</evidence>
<dbReference type="SUPFAM" id="SSF55729">
    <property type="entry name" value="Acyl-CoA N-acyltransferases (Nat)"/>
    <property type="match status" value="1"/>
</dbReference>
<proteinExistence type="predicted"/>
<gene>
    <name evidence="1" type="ORF">ACFOU2_13760</name>
</gene>
<reference evidence="2" key="1">
    <citation type="journal article" date="2019" name="Int. J. Syst. Evol. Microbiol.">
        <title>The Global Catalogue of Microorganisms (GCM) 10K type strain sequencing project: providing services to taxonomists for standard genome sequencing and annotation.</title>
        <authorList>
            <consortium name="The Broad Institute Genomics Platform"/>
            <consortium name="The Broad Institute Genome Sequencing Center for Infectious Disease"/>
            <person name="Wu L."/>
            <person name="Ma J."/>
        </authorList>
    </citation>
    <scope>NUCLEOTIDE SEQUENCE [LARGE SCALE GENOMIC DNA]</scope>
    <source>
        <strain evidence="2">CCUG 61889</strain>
    </source>
</reference>
<evidence type="ECO:0008006" key="3">
    <source>
        <dbReference type="Google" id="ProtNLM"/>
    </source>
</evidence>